<name>A0A8S3QDA7_MYTED</name>
<dbReference type="InterPro" id="IPR016186">
    <property type="entry name" value="C-type_lectin-like/link_sf"/>
</dbReference>
<evidence type="ECO:0000259" key="1">
    <source>
        <dbReference type="PROSITE" id="PS50041"/>
    </source>
</evidence>
<dbReference type="SMART" id="SM00034">
    <property type="entry name" value="CLECT"/>
    <property type="match status" value="1"/>
</dbReference>
<dbReference type="InterPro" id="IPR016187">
    <property type="entry name" value="CTDL_fold"/>
</dbReference>
<evidence type="ECO:0000313" key="2">
    <source>
        <dbReference type="EMBL" id="CAG2194842.1"/>
    </source>
</evidence>
<dbReference type="AlphaFoldDB" id="A0A8S3QDA7"/>
<sequence>MNTEILQQKNYLRLLQPLLSRGQEVLDTMPVRIIPDLPLICILIYCIGTEYYGNACSRAGSYLAVVDNRYEDMWIQSNLIDGAWIDATDHWHEGRWISSYYGKNLPYTRWRGGEPNNSGGNEDCAYMRADGWNDCPCNEHAIPQYVCEKIL</sequence>
<comment type="caution">
    <text evidence="2">The sequence shown here is derived from an EMBL/GenBank/DDBJ whole genome shotgun (WGS) entry which is preliminary data.</text>
</comment>
<dbReference type="PROSITE" id="PS50041">
    <property type="entry name" value="C_TYPE_LECTIN_2"/>
    <property type="match status" value="1"/>
</dbReference>
<dbReference type="Pfam" id="PF00059">
    <property type="entry name" value="Lectin_C"/>
    <property type="match status" value="1"/>
</dbReference>
<dbReference type="PANTHER" id="PTHR22803">
    <property type="entry name" value="MANNOSE, PHOSPHOLIPASE, LECTIN RECEPTOR RELATED"/>
    <property type="match status" value="1"/>
</dbReference>
<dbReference type="OrthoDB" id="6157090at2759"/>
<organism evidence="2 3">
    <name type="scientific">Mytilus edulis</name>
    <name type="common">Blue mussel</name>
    <dbReference type="NCBI Taxonomy" id="6550"/>
    <lineage>
        <taxon>Eukaryota</taxon>
        <taxon>Metazoa</taxon>
        <taxon>Spiralia</taxon>
        <taxon>Lophotrochozoa</taxon>
        <taxon>Mollusca</taxon>
        <taxon>Bivalvia</taxon>
        <taxon>Autobranchia</taxon>
        <taxon>Pteriomorphia</taxon>
        <taxon>Mytilida</taxon>
        <taxon>Mytiloidea</taxon>
        <taxon>Mytilidae</taxon>
        <taxon>Mytilinae</taxon>
        <taxon>Mytilus</taxon>
    </lineage>
</organism>
<dbReference type="InterPro" id="IPR001304">
    <property type="entry name" value="C-type_lectin-like"/>
</dbReference>
<feature type="domain" description="C-type lectin" evidence="1">
    <location>
        <begin position="56"/>
        <end position="139"/>
    </location>
</feature>
<dbReference type="SUPFAM" id="SSF56436">
    <property type="entry name" value="C-type lectin-like"/>
    <property type="match status" value="1"/>
</dbReference>
<protein>
    <recommendedName>
        <fullName evidence="1">C-type lectin domain-containing protein</fullName>
    </recommendedName>
</protein>
<evidence type="ECO:0000313" key="3">
    <source>
        <dbReference type="Proteomes" id="UP000683360"/>
    </source>
</evidence>
<reference evidence="2" key="1">
    <citation type="submission" date="2021-03" db="EMBL/GenBank/DDBJ databases">
        <authorList>
            <person name="Bekaert M."/>
        </authorList>
    </citation>
    <scope>NUCLEOTIDE SEQUENCE</scope>
</reference>
<dbReference type="Proteomes" id="UP000683360">
    <property type="component" value="Unassembled WGS sequence"/>
</dbReference>
<proteinExistence type="predicted"/>
<dbReference type="Gene3D" id="3.10.100.10">
    <property type="entry name" value="Mannose-Binding Protein A, subunit A"/>
    <property type="match status" value="1"/>
</dbReference>
<gene>
    <name evidence="2" type="ORF">MEDL_9861</name>
</gene>
<keyword evidence="3" id="KW-1185">Reference proteome</keyword>
<dbReference type="EMBL" id="CAJPWZ010000499">
    <property type="protein sequence ID" value="CAG2194842.1"/>
    <property type="molecule type" value="Genomic_DNA"/>
</dbReference>
<accession>A0A8S3QDA7</accession>
<dbReference type="InterPro" id="IPR050111">
    <property type="entry name" value="C-type_lectin/snaclec_domain"/>
</dbReference>